<dbReference type="AlphaFoldDB" id="A0A1M6S5T3"/>
<keyword evidence="2" id="KW-1185">Reference proteome</keyword>
<organism evidence="1 2">
    <name type="scientific">Desulfatibacillum alkenivorans DSM 16219</name>
    <dbReference type="NCBI Taxonomy" id="1121393"/>
    <lineage>
        <taxon>Bacteria</taxon>
        <taxon>Pseudomonadati</taxon>
        <taxon>Thermodesulfobacteriota</taxon>
        <taxon>Desulfobacteria</taxon>
        <taxon>Desulfobacterales</taxon>
        <taxon>Desulfatibacillaceae</taxon>
        <taxon>Desulfatibacillum</taxon>
    </lineage>
</organism>
<accession>A0A1M6S5T3</accession>
<proteinExistence type="predicted"/>
<dbReference type="RefSeq" id="WP_211482820.1">
    <property type="nucleotide sequence ID" value="NZ_FQZU01000023.1"/>
</dbReference>
<name>A0A1M6S5T3_9BACT</name>
<protein>
    <submittedName>
        <fullName evidence="1">Uncharacterized protein</fullName>
    </submittedName>
</protein>
<reference evidence="2" key="1">
    <citation type="submission" date="2016-11" db="EMBL/GenBank/DDBJ databases">
        <authorList>
            <person name="Varghese N."/>
            <person name="Submissions S."/>
        </authorList>
    </citation>
    <scope>NUCLEOTIDE SEQUENCE [LARGE SCALE GENOMIC DNA]</scope>
    <source>
        <strain evidence="2">DSM 16219</strain>
    </source>
</reference>
<dbReference type="EMBL" id="FQZU01000023">
    <property type="protein sequence ID" value="SHK40075.1"/>
    <property type="molecule type" value="Genomic_DNA"/>
</dbReference>
<evidence type="ECO:0000313" key="1">
    <source>
        <dbReference type="EMBL" id="SHK40075.1"/>
    </source>
</evidence>
<gene>
    <name evidence="1" type="ORF">SAMN02745216_03400</name>
</gene>
<dbReference type="Proteomes" id="UP000183994">
    <property type="component" value="Unassembled WGS sequence"/>
</dbReference>
<sequence>MHTLSRMWHSIQNTLFPWLEEELDPLTEKQRQFVSVMELLDPVPFLTQFQWCGNGRKPEDRLNLFKAFV</sequence>
<feature type="non-terminal residue" evidence="1">
    <location>
        <position position="69"/>
    </location>
</feature>
<evidence type="ECO:0000313" key="2">
    <source>
        <dbReference type="Proteomes" id="UP000183994"/>
    </source>
</evidence>